<dbReference type="InterPro" id="IPR018063">
    <property type="entry name" value="SAM_MeTrfase_RsmI_CS"/>
</dbReference>
<feature type="domain" description="RsmI HTH" evidence="8">
    <location>
        <begin position="282"/>
        <end position="323"/>
    </location>
</feature>
<feature type="domain" description="Tetrapyrrole methylase" evidence="7">
    <location>
        <begin position="51"/>
        <end position="250"/>
    </location>
</feature>
<dbReference type="GO" id="GO:0005737">
    <property type="term" value="C:cytoplasm"/>
    <property type="evidence" value="ECO:0007669"/>
    <property type="project" value="UniProtKB-SubCell"/>
</dbReference>
<dbReference type="InterPro" id="IPR000878">
    <property type="entry name" value="4pyrrol_Mease"/>
</dbReference>
<gene>
    <name evidence="6 9" type="primary">rsmI</name>
    <name evidence="9" type="ORF">CKO40_17655</name>
</gene>
<evidence type="ECO:0000259" key="7">
    <source>
        <dbReference type="Pfam" id="PF00590"/>
    </source>
</evidence>
<dbReference type="PANTHER" id="PTHR46111">
    <property type="entry name" value="RIBOSOMAL RNA SMALL SUBUNIT METHYLTRANSFERASE I"/>
    <property type="match status" value="1"/>
</dbReference>
<keyword evidence="5 6" id="KW-0949">S-adenosyl-L-methionine</keyword>
<dbReference type="PIRSF" id="PIRSF005917">
    <property type="entry name" value="MTase_YraL"/>
    <property type="match status" value="1"/>
</dbReference>
<keyword evidence="3 6" id="KW-0489">Methyltransferase</keyword>
<dbReference type="FunFam" id="3.40.1010.10:FF:000007">
    <property type="entry name" value="Ribosomal RNA small subunit methyltransferase I"/>
    <property type="match status" value="1"/>
</dbReference>
<dbReference type="SUPFAM" id="SSF53790">
    <property type="entry name" value="Tetrapyrrole methylase"/>
    <property type="match status" value="1"/>
</dbReference>
<keyword evidence="2 6" id="KW-0698">rRNA processing</keyword>
<dbReference type="HAMAP" id="MF_01877">
    <property type="entry name" value="16SrRNA_methyltr_I"/>
    <property type="match status" value="1"/>
</dbReference>
<dbReference type="PANTHER" id="PTHR46111:SF1">
    <property type="entry name" value="RIBOSOMAL RNA SMALL SUBUNIT METHYLTRANSFERASE I"/>
    <property type="match status" value="1"/>
</dbReference>
<dbReference type="InterPro" id="IPR014776">
    <property type="entry name" value="4pyrrole_Mease_sub2"/>
</dbReference>
<dbReference type="Pfam" id="PF00590">
    <property type="entry name" value="TP_methylase"/>
    <property type="match status" value="1"/>
</dbReference>
<reference evidence="9" key="1">
    <citation type="submission" date="2017-08" db="EMBL/GenBank/DDBJ databases">
        <authorList>
            <person name="Imhoff J.F."/>
            <person name="Rahn T."/>
            <person name="Kuenzel S."/>
            <person name="Neulinger S.C."/>
        </authorList>
    </citation>
    <scope>NUCLEOTIDE SEQUENCE</scope>
    <source>
        <strain evidence="9">DSM 11080</strain>
    </source>
</reference>
<evidence type="ECO:0000256" key="3">
    <source>
        <dbReference type="ARBA" id="ARBA00022603"/>
    </source>
</evidence>
<comment type="similarity">
    <text evidence="6">Belongs to the methyltransferase superfamily. RsmI family.</text>
</comment>
<organism evidence="9 10">
    <name type="scientific">Halochromatium glycolicum</name>
    <dbReference type="NCBI Taxonomy" id="85075"/>
    <lineage>
        <taxon>Bacteria</taxon>
        <taxon>Pseudomonadati</taxon>
        <taxon>Pseudomonadota</taxon>
        <taxon>Gammaproteobacteria</taxon>
        <taxon>Chromatiales</taxon>
        <taxon>Chromatiaceae</taxon>
        <taxon>Halochromatium</taxon>
    </lineage>
</organism>
<dbReference type="Gene3D" id="3.30.950.10">
    <property type="entry name" value="Methyltransferase, Cobalt-precorrin-4 Transmethylase, Domain 2"/>
    <property type="match status" value="1"/>
</dbReference>
<protein>
    <recommendedName>
        <fullName evidence="6">Ribosomal RNA small subunit methyltransferase I</fullName>
        <ecNumber evidence="6">2.1.1.198</ecNumber>
    </recommendedName>
    <alternativeName>
        <fullName evidence="6">16S rRNA 2'-O-ribose C1402 methyltransferase</fullName>
    </alternativeName>
    <alternativeName>
        <fullName evidence="6">rRNA (cytidine-2'-O-)-methyltransferase RsmI</fullName>
    </alternativeName>
</protein>
<dbReference type="NCBIfam" id="TIGR00096">
    <property type="entry name" value="16S rRNA (cytidine(1402)-2'-O)-methyltransferase"/>
    <property type="match status" value="1"/>
</dbReference>
<evidence type="ECO:0000256" key="4">
    <source>
        <dbReference type="ARBA" id="ARBA00022679"/>
    </source>
</evidence>
<sequence>MPEPTARGWGWDALVVQTLGAAGRDAGQASWSPRESGILPGGGGVELTGILYVVATPIGNRGDLSPRAQSVLAEADVIACEDTRHSRPLLASIGVTGELLAYHEHNEEQMAPRLLERLEAGETIALISDAGTPLISDPGFSLVRAARAQRIRVEPIPGPCAAICALSAAGLPSDRFLFIGFPPRTSSQRQRWLEAVKTETGTLILYESGRRAAATLSDLATVFGAERRAVVARELTKRFETFLEGSVTELSQQVAANPEQQLGELVILVEGGPAEDADGDRREQARVLQLLADELPLKRAAALTAAITGGARNELYQLGLELKRRGGR</sequence>
<dbReference type="Pfam" id="PF23016">
    <property type="entry name" value="RsmI_C"/>
    <property type="match status" value="1"/>
</dbReference>
<evidence type="ECO:0000259" key="8">
    <source>
        <dbReference type="Pfam" id="PF23016"/>
    </source>
</evidence>
<name>A0AAJ0U6R2_9GAMM</name>
<dbReference type="PROSITE" id="PS01296">
    <property type="entry name" value="RSMI"/>
    <property type="match status" value="1"/>
</dbReference>
<dbReference type="GO" id="GO:0070677">
    <property type="term" value="F:rRNA (cytosine-2'-O-)-methyltransferase activity"/>
    <property type="evidence" value="ECO:0007669"/>
    <property type="project" value="UniProtKB-UniRule"/>
</dbReference>
<dbReference type="EMBL" id="NRSJ01000039">
    <property type="protein sequence ID" value="MBK1706321.1"/>
    <property type="molecule type" value="Genomic_DNA"/>
</dbReference>
<dbReference type="InterPro" id="IPR014777">
    <property type="entry name" value="4pyrrole_Mease_sub1"/>
</dbReference>
<comment type="subcellular location">
    <subcellularLocation>
        <location evidence="6">Cytoplasm</location>
    </subcellularLocation>
</comment>
<comment type="caution">
    <text evidence="9">The sequence shown here is derived from an EMBL/GenBank/DDBJ whole genome shotgun (WGS) entry which is preliminary data.</text>
</comment>
<dbReference type="AlphaFoldDB" id="A0AAJ0U6R2"/>
<dbReference type="InterPro" id="IPR035996">
    <property type="entry name" value="4pyrrol_Methylase_sf"/>
</dbReference>
<evidence type="ECO:0000256" key="1">
    <source>
        <dbReference type="ARBA" id="ARBA00022490"/>
    </source>
</evidence>
<dbReference type="FunFam" id="3.30.950.10:FF:000002">
    <property type="entry name" value="Ribosomal RNA small subunit methyltransferase I"/>
    <property type="match status" value="1"/>
</dbReference>
<dbReference type="Proteomes" id="UP001296776">
    <property type="component" value="Unassembled WGS sequence"/>
</dbReference>
<dbReference type="InterPro" id="IPR008189">
    <property type="entry name" value="rRNA_ssu_MeTfrase_I"/>
</dbReference>
<keyword evidence="1 6" id="KW-0963">Cytoplasm</keyword>
<evidence type="ECO:0000256" key="2">
    <source>
        <dbReference type="ARBA" id="ARBA00022552"/>
    </source>
</evidence>
<evidence type="ECO:0000256" key="5">
    <source>
        <dbReference type="ARBA" id="ARBA00022691"/>
    </source>
</evidence>
<evidence type="ECO:0000313" key="9">
    <source>
        <dbReference type="EMBL" id="MBK1706321.1"/>
    </source>
</evidence>
<dbReference type="CDD" id="cd11648">
    <property type="entry name" value="RsmI"/>
    <property type="match status" value="1"/>
</dbReference>
<dbReference type="InterPro" id="IPR053910">
    <property type="entry name" value="RsmI_HTH"/>
</dbReference>
<proteinExistence type="inferred from homology"/>
<dbReference type="EC" id="2.1.1.198" evidence="6"/>
<keyword evidence="10" id="KW-1185">Reference proteome</keyword>
<reference evidence="9" key="2">
    <citation type="journal article" date="2020" name="Microorganisms">
        <title>Osmotic Adaptation and Compatible Solute Biosynthesis of Phototrophic Bacteria as Revealed from Genome Analyses.</title>
        <authorList>
            <person name="Imhoff J.F."/>
            <person name="Rahn T."/>
            <person name="Kunzel S."/>
            <person name="Keller A."/>
            <person name="Neulinger S.C."/>
        </authorList>
    </citation>
    <scope>NUCLEOTIDE SEQUENCE</scope>
    <source>
        <strain evidence="9">DSM 11080</strain>
    </source>
</reference>
<evidence type="ECO:0000313" key="10">
    <source>
        <dbReference type="Proteomes" id="UP001296776"/>
    </source>
</evidence>
<dbReference type="Gene3D" id="3.40.1010.10">
    <property type="entry name" value="Cobalt-precorrin-4 Transmethylase, Domain 1"/>
    <property type="match status" value="1"/>
</dbReference>
<accession>A0AAJ0U6R2</accession>
<comment type="function">
    <text evidence="6">Catalyzes the 2'-O-methylation of the ribose of cytidine 1402 (C1402) in 16S rRNA.</text>
</comment>
<keyword evidence="4 6" id="KW-0808">Transferase</keyword>
<evidence type="ECO:0000256" key="6">
    <source>
        <dbReference type="HAMAP-Rule" id="MF_01877"/>
    </source>
</evidence>
<comment type="catalytic activity">
    <reaction evidence="6">
        <text>cytidine(1402) in 16S rRNA + S-adenosyl-L-methionine = 2'-O-methylcytidine(1402) in 16S rRNA + S-adenosyl-L-homocysteine + H(+)</text>
        <dbReference type="Rhea" id="RHEA:42924"/>
        <dbReference type="Rhea" id="RHEA-COMP:10285"/>
        <dbReference type="Rhea" id="RHEA-COMP:10286"/>
        <dbReference type="ChEBI" id="CHEBI:15378"/>
        <dbReference type="ChEBI" id="CHEBI:57856"/>
        <dbReference type="ChEBI" id="CHEBI:59789"/>
        <dbReference type="ChEBI" id="CHEBI:74495"/>
        <dbReference type="ChEBI" id="CHEBI:82748"/>
        <dbReference type="EC" id="2.1.1.198"/>
    </reaction>
</comment>